<feature type="transmembrane region" description="Helical" evidence="1">
    <location>
        <begin position="7"/>
        <end position="25"/>
    </location>
</feature>
<protein>
    <submittedName>
        <fullName evidence="2">Uncharacterized protein</fullName>
    </submittedName>
</protein>
<evidence type="ECO:0000313" key="2">
    <source>
        <dbReference type="EMBL" id="KAF7840094.1"/>
    </source>
</evidence>
<organism evidence="2 3">
    <name type="scientific">Senna tora</name>
    <dbReference type="NCBI Taxonomy" id="362788"/>
    <lineage>
        <taxon>Eukaryota</taxon>
        <taxon>Viridiplantae</taxon>
        <taxon>Streptophyta</taxon>
        <taxon>Embryophyta</taxon>
        <taxon>Tracheophyta</taxon>
        <taxon>Spermatophyta</taxon>
        <taxon>Magnoliopsida</taxon>
        <taxon>eudicotyledons</taxon>
        <taxon>Gunneridae</taxon>
        <taxon>Pentapetalae</taxon>
        <taxon>rosids</taxon>
        <taxon>fabids</taxon>
        <taxon>Fabales</taxon>
        <taxon>Fabaceae</taxon>
        <taxon>Caesalpinioideae</taxon>
        <taxon>Cassia clade</taxon>
        <taxon>Senna</taxon>
    </lineage>
</organism>
<reference evidence="2" key="1">
    <citation type="submission" date="2020-09" db="EMBL/GenBank/DDBJ databases">
        <title>Genome-Enabled Discovery of Anthraquinone Biosynthesis in Senna tora.</title>
        <authorList>
            <person name="Kang S.-H."/>
            <person name="Pandey R.P."/>
            <person name="Lee C.-M."/>
            <person name="Sim J.-S."/>
            <person name="Jeong J.-T."/>
            <person name="Choi B.-S."/>
            <person name="Jung M."/>
            <person name="Ginzburg D."/>
            <person name="Zhao K."/>
            <person name="Won S.Y."/>
            <person name="Oh T.-J."/>
            <person name="Yu Y."/>
            <person name="Kim N.-H."/>
            <person name="Lee O.R."/>
            <person name="Lee T.-H."/>
            <person name="Bashyal P."/>
            <person name="Kim T.-S."/>
            <person name="Lee W.-H."/>
            <person name="Kawkins C."/>
            <person name="Kim C.-K."/>
            <person name="Kim J.S."/>
            <person name="Ahn B.O."/>
            <person name="Rhee S.Y."/>
            <person name="Sohng J.K."/>
        </authorList>
    </citation>
    <scope>NUCLEOTIDE SEQUENCE</scope>
    <source>
        <tissue evidence="2">Leaf</tissue>
    </source>
</reference>
<comment type="caution">
    <text evidence="2">The sequence shown here is derived from an EMBL/GenBank/DDBJ whole genome shotgun (WGS) entry which is preliminary data.</text>
</comment>
<keyword evidence="1" id="KW-1133">Transmembrane helix</keyword>
<keyword evidence="1" id="KW-0812">Transmembrane</keyword>
<accession>A0A834X9R8</accession>
<keyword evidence="1" id="KW-0472">Membrane</keyword>
<evidence type="ECO:0000256" key="1">
    <source>
        <dbReference type="SAM" id="Phobius"/>
    </source>
</evidence>
<dbReference type="AlphaFoldDB" id="A0A834X9R8"/>
<gene>
    <name evidence="2" type="ORF">G2W53_008576</name>
</gene>
<name>A0A834X9R8_9FABA</name>
<dbReference type="Proteomes" id="UP000634136">
    <property type="component" value="Unassembled WGS sequence"/>
</dbReference>
<evidence type="ECO:0000313" key="3">
    <source>
        <dbReference type="Proteomes" id="UP000634136"/>
    </source>
</evidence>
<dbReference type="EMBL" id="JAAIUW010000003">
    <property type="protein sequence ID" value="KAF7840094.1"/>
    <property type="molecule type" value="Genomic_DNA"/>
</dbReference>
<keyword evidence="3" id="KW-1185">Reference proteome</keyword>
<proteinExistence type="predicted"/>
<sequence>MARSNNVIGAINFVAFFLSILINVVETSTEPADRLLR</sequence>